<keyword evidence="7 12" id="KW-0472">Membrane</keyword>
<name>A0A4P6Q1I5_9ACTN</name>
<dbReference type="Proteomes" id="UP000292235">
    <property type="component" value="Chromosome"/>
</dbReference>
<evidence type="ECO:0000256" key="7">
    <source>
        <dbReference type="ARBA" id="ARBA00023136"/>
    </source>
</evidence>
<evidence type="ECO:0000313" key="16">
    <source>
        <dbReference type="Proteomes" id="UP000292235"/>
    </source>
</evidence>
<keyword evidence="4 12" id="KW-0812">Transmembrane</keyword>
<dbReference type="InterPro" id="IPR053877">
    <property type="entry name" value="RskA_N"/>
</dbReference>
<dbReference type="InterPro" id="IPR051474">
    <property type="entry name" value="Anti-sigma-K/W_factor"/>
</dbReference>
<keyword evidence="6" id="KW-0805">Transcription regulation</keyword>
<evidence type="ECO:0000256" key="2">
    <source>
        <dbReference type="ARBA" id="ARBA00004236"/>
    </source>
</evidence>
<organism evidence="15 16">
    <name type="scientific">Streptomonospora litoralis</name>
    <dbReference type="NCBI Taxonomy" id="2498135"/>
    <lineage>
        <taxon>Bacteria</taxon>
        <taxon>Bacillati</taxon>
        <taxon>Actinomycetota</taxon>
        <taxon>Actinomycetes</taxon>
        <taxon>Streptosporangiales</taxon>
        <taxon>Nocardiopsidaceae</taxon>
        <taxon>Streptomonospora</taxon>
    </lineage>
</organism>
<feature type="region of interest" description="Disordered" evidence="11">
    <location>
        <begin position="227"/>
        <end position="246"/>
    </location>
</feature>
<evidence type="ECO:0000256" key="9">
    <source>
        <dbReference type="ARBA" id="ARBA00029829"/>
    </source>
</evidence>
<evidence type="ECO:0000313" key="15">
    <source>
        <dbReference type="EMBL" id="QBI53091.1"/>
    </source>
</evidence>
<feature type="domain" description="Anti-sigma K factor RskA C-terminal" evidence="13">
    <location>
        <begin position="103"/>
        <end position="239"/>
    </location>
</feature>
<keyword evidence="5 12" id="KW-1133">Transmembrane helix</keyword>
<dbReference type="PANTHER" id="PTHR37461">
    <property type="entry name" value="ANTI-SIGMA-K FACTOR RSKA"/>
    <property type="match status" value="1"/>
</dbReference>
<comment type="subcellular location">
    <subcellularLocation>
        <location evidence="2">Cell membrane</location>
    </subcellularLocation>
    <subcellularLocation>
        <location evidence="1">Membrane</location>
        <topology evidence="1">Single-pass membrane protein</topology>
    </subcellularLocation>
</comment>
<sequence>MTSRLRQDLHTLAGAYALNALPEDERRRFEEHLARCDACVQEVRGMTETTTLLGSAAARTPPEGLRQRVLDEVARTRQLPPQGETPPAPQTSRWLRWGGGLALAACLAAVLALGGVAFMQQRQIGELQQNQRQIAAVLSAPDAEVSSAEPAEGVSVTAVSSQSRGDLVFSAQGLERLEQQDYQLWLADSEGSVRSAGLLQVAPDGAVRPVLAGDIGDTQAIAVTVEPEGGSEQPTSEPMMQMPLQS</sequence>
<gene>
    <name evidence="15" type="primary">rskA</name>
    <name evidence="15" type="ORF">EKD16_06465</name>
</gene>
<dbReference type="GO" id="GO:0016989">
    <property type="term" value="F:sigma factor antagonist activity"/>
    <property type="evidence" value="ECO:0007669"/>
    <property type="project" value="TreeGrafter"/>
</dbReference>
<feature type="domain" description="Anti-sigma-K factor RskA N-terminal" evidence="14">
    <location>
        <begin position="9"/>
        <end position="49"/>
    </location>
</feature>
<feature type="compositionally biased region" description="Polar residues" evidence="11">
    <location>
        <begin position="232"/>
        <end position="246"/>
    </location>
</feature>
<protein>
    <recommendedName>
        <fullName evidence="10">Regulator of SigK</fullName>
    </recommendedName>
    <alternativeName>
        <fullName evidence="9">Sigma-K anti-sigma factor RskA</fullName>
    </alternativeName>
</protein>
<dbReference type="GO" id="GO:0006417">
    <property type="term" value="P:regulation of translation"/>
    <property type="evidence" value="ECO:0007669"/>
    <property type="project" value="TreeGrafter"/>
</dbReference>
<dbReference type="RefSeq" id="WP_207391444.1">
    <property type="nucleotide sequence ID" value="NZ_CP036455.1"/>
</dbReference>
<dbReference type="InterPro" id="IPR018764">
    <property type="entry name" value="RskA_C"/>
</dbReference>
<dbReference type="GO" id="GO:0005886">
    <property type="term" value="C:plasma membrane"/>
    <property type="evidence" value="ECO:0007669"/>
    <property type="project" value="UniProtKB-SubCell"/>
</dbReference>
<evidence type="ECO:0000256" key="4">
    <source>
        <dbReference type="ARBA" id="ARBA00022692"/>
    </source>
</evidence>
<dbReference type="PANTHER" id="PTHR37461:SF1">
    <property type="entry name" value="ANTI-SIGMA-K FACTOR RSKA"/>
    <property type="match status" value="1"/>
</dbReference>
<dbReference type="Gene3D" id="1.10.10.1320">
    <property type="entry name" value="Anti-sigma factor, zinc-finger domain"/>
    <property type="match status" value="1"/>
</dbReference>
<dbReference type="Pfam" id="PF22618">
    <property type="entry name" value="RskA_N"/>
    <property type="match status" value="1"/>
</dbReference>
<feature type="transmembrane region" description="Helical" evidence="12">
    <location>
        <begin position="94"/>
        <end position="119"/>
    </location>
</feature>
<evidence type="ECO:0000256" key="1">
    <source>
        <dbReference type="ARBA" id="ARBA00004167"/>
    </source>
</evidence>
<proteinExistence type="predicted"/>
<dbReference type="EMBL" id="CP036455">
    <property type="protein sequence ID" value="QBI53091.1"/>
    <property type="molecule type" value="Genomic_DNA"/>
</dbReference>
<dbReference type="AlphaFoldDB" id="A0A4P6Q1I5"/>
<evidence type="ECO:0000259" key="13">
    <source>
        <dbReference type="Pfam" id="PF10099"/>
    </source>
</evidence>
<evidence type="ECO:0000256" key="5">
    <source>
        <dbReference type="ARBA" id="ARBA00022989"/>
    </source>
</evidence>
<evidence type="ECO:0000256" key="3">
    <source>
        <dbReference type="ARBA" id="ARBA00022475"/>
    </source>
</evidence>
<dbReference type="InterPro" id="IPR041916">
    <property type="entry name" value="Anti_sigma_zinc_sf"/>
</dbReference>
<evidence type="ECO:0000259" key="14">
    <source>
        <dbReference type="Pfam" id="PF22618"/>
    </source>
</evidence>
<keyword evidence="16" id="KW-1185">Reference proteome</keyword>
<keyword evidence="8" id="KW-0804">Transcription</keyword>
<evidence type="ECO:0000256" key="12">
    <source>
        <dbReference type="SAM" id="Phobius"/>
    </source>
</evidence>
<evidence type="ECO:0000256" key="8">
    <source>
        <dbReference type="ARBA" id="ARBA00023163"/>
    </source>
</evidence>
<evidence type="ECO:0000256" key="10">
    <source>
        <dbReference type="ARBA" id="ARBA00030803"/>
    </source>
</evidence>
<dbReference type="KEGG" id="strr:EKD16_06465"/>
<accession>A0A4P6Q1I5</accession>
<evidence type="ECO:0000256" key="11">
    <source>
        <dbReference type="SAM" id="MobiDB-lite"/>
    </source>
</evidence>
<keyword evidence="3" id="KW-1003">Cell membrane</keyword>
<reference evidence="15 16" key="1">
    <citation type="submission" date="2019-02" db="EMBL/GenBank/DDBJ databases">
        <authorList>
            <person name="Khodamoradi S."/>
            <person name="Hahnke R.L."/>
            <person name="Kaempfer P."/>
            <person name="Schumann P."/>
            <person name="Rohde M."/>
            <person name="Steinert M."/>
            <person name="Luzhetskyy A."/>
            <person name="Wink J."/>
            <person name="Ruckert C."/>
        </authorList>
    </citation>
    <scope>NUCLEOTIDE SEQUENCE [LARGE SCALE GENOMIC DNA]</scope>
    <source>
        <strain evidence="15 16">M2</strain>
    </source>
</reference>
<dbReference type="Pfam" id="PF10099">
    <property type="entry name" value="RskA_C"/>
    <property type="match status" value="1"/>
</dbReference>
<evidence type="ECO:0000256" key="6">
    <source>
        <dbReference type="ARBA" id="ARBA00023015"/>
    </source>
</evidence>